<dbReference type="Proteomes" id="UP001335737">
    <property type="component" value="Unassembled WGS sequence"/>
</dbReference>
<dbReference type="PANTHER" id="PTHR48111">
    <property type="entry name" value="REGULATOR OF RPOS"/>
    <property type="match status" value="1"/>
</dbReference>
<keyword evidence="6" id="KW-0804">Transcription</keyword>
<dbReference type="InterPro" id="IPR036388">
    <property type="entry name" value="WH-like_DNA-bd_sf"/>
</dbReference>
<feature type="domain" description="OmpR/PhoB-type" evidence="10">
    <location>
        <begin position="122"/>
        <end position="222"/>
    </location>
</feature>
<feature type="DNA-binding region" description="OmpR/PhoB-type" evidence="8">
    <location>
        <begin position="122"/>
        <end position="222"/>
    </location>
</feature>
<dbReference type="Gene3D" id="3.40.50.2300">
    <property type="match status" value="1"/>
</dbReference>
<evidence type="ECO:0000313" key="12">
    <source>
        <dbReference type="Proteomes" id="UP001335737"/>
    </source>
</evidence>
<dbReference type="SUPFAM" id="SSF52172">
    <property type="entry name" value="CheY-like"/>
    <property type="match status" value="1"/>
</dbReference>
<evidence type="ECO:0000256" key="8">
    <source>
        <dbReference type="PROSITE-ProRule" id="PRU01091"/>
    </source>
</evidence>
<dbReference type="PROSITE" id="PS51755">
    <property type="entry name" value="OMPR_PHOB"/>
    <property type="match status" value="1"/>
</dbReference>
<dbReference type="Pfam" id="PF00072">
    <property type="entry name" value="Response_reg"/>
    <property type="match status" value="1"/>
</dbReference>
<evidence type="ECO:0000256" key="1">
    <source>
        <dbReference type="ARBA" id="ARBA00004496"/>
    </source>
</evidence>
<reference evidence="11 12" key="1">
    <citation type="journal article" date="2024" name="Int. J. Syst. Evol. Microbiol.">
        <title>Virgibacillus tibetensis sp. nov., isolated from salt lake on the Tibetan Plateau of China.</title>
        <authorList>
            <person name="Phurbu D."/>
            <person name="Liu Z.-X."/>
            <person name="Wang R."/>
            <person name="Zheng Y.-Y."/>
            <person name="Liu H.-C."/>
            <person name="Zhou Y.-G."/>
            <person name="Yu Y.-J."/>
            <person name="Li A.-H."/>
        </authorList>
    </citation>
    <scope>NUCLEOTIDE SEQUENCE [LARGE SCALE GENOMIC DNA]</scope>
    <source>
        <strain evidence="11 12">C22-A2</strain>
    </source>
</reference>
<evidence type="ECO:0000256" key="3">
    <source>
        <dbReference type="ARBA" id="ARBA00023012"/>
    </source>
</evidence>
<dbReference type="PROSITE" id="PS50110">
    <property type="entry name" value="RESPONSE_REGULATORY"/>
    <property type="match status" value="1"/>
</dbReference>
<evidence type="ECO:0000256" key="7">
    <source>
        <dbReference type="PROSITE-ProRule" id="PRU00169"/>
    </source>
</evidence>
<feature type="domain" description="Response regulatory" evidence="9">
    <location>
        <begin position="3"/>
        <end position="116"/>
    </location>
</feature>
<keyword evidence="2 7" id="KW-0597">Phosphoprotein</keyword>
<dbReference type="InterPro" id="IPR016032">
    <property type="entry name" value="Sig_transdc_resp-reg_C-effctor"/>
</dbReference>
<dbReference type="Gene3D" id="1.10.10.10">
    <property type="entry name" value="Winged helix-like DNA-binding domain superfamily/Winged helix DNA-binding domain"/>
    <property type="match status" value="1"/>
</dbReference>
<sequence length="222" mass="25901">MKEVLIINQKKSMFDLLVTYLKPHHYQCHKEKRACEALFSLKEHRYDIVLMDISTGDRKEFEFCNEIKRISNVPVILIAACEQRDAIIGGLQSGADDYITLPLSATDLLVRMQVVLCKSNQKPIIEANGLKWNEACYKLTYNNKPIKLTPKEFSIIGHLMRHKNQVFAREQLIELIWGFNSHTEGRTIDSHVRNMREKIRHEGYPIDEHFKTVWGVGYQWVS</sequence>
<keyword evidence="5 8" id="KW-0238">DNA-binding</keyword>
<feature type="modified residue" description="4-aspartylphosphate" evidence="7">
    <location>
        <position position="52"/>
    </location>
</feature>
<evidence type="ECO:0000259" key="9">
    <source>
        <dbReference type="PROSITE" id="PS50110"/>
    </source>
</evidence>
<name>A0ABU6KH80_9BACI</name>
<gene>
    <name evidence="11" type="ORF">QGM71_13725</name>
</gene>
<dbReference type="InterPro" id="IPR001867">
    <property type="entry name" value="OmpR/PhoB-type_DNA-bd"/>
</dbReference>
<dbReference type="EMBL" id="JARZFX010000007">
    <property type="protein sequence ID" value="MEC5424555.1"/>
    <property type="molecule type" value="Genomic_DNA"/>
</dbReference>
<dbReference type="InterPro" id="IPR001789">
    <property type="entry name" value="Sig_transdc_resp-reg_receiver"/>
</dbReference>
<evidence type="ECO:0000259" key="10">
    <source>
        <dbReference type="PROSITE" id="PS51755"/>
    </source>
</evidence>
<dbReference type="SMART" id="SM00448">
    <property type="entry name" value="REC"/>
    <property type="match status" value="1"/>
</dbReference>
<proteinExistence type="predicted"/>
<comment type="subcellular location">
    <subcellularLocation>
        <location evidence="1">Cytoplasm</location>
    </subcellularLocation>
</comment>
<accession>A0ABU6KH80</accession>
<keyword evidence="4" id="KW-0805">Transcription regulation</keyword>
<dbReference type="RefSeq" id="WP_327608123.1">
    <property type="nucleotide sequence ID" value="NZ_JARZFX010000007.1"/>
</dbReference>
<keyword evidence="3" id="KW-0902">Two-component regulatory system</keyword>
<dbReference type="InterPro" id="IPR039420">
    <property type="entry name" value="WalR-like"/>
</dbReference>
<protein>
    <submittedName>
        <fullName evidence="11">Response regulator transcription factor</fullName>
    </submittedName>
</protein>
<evidence type="ECO:0000256" key="6">
    <source>
        <dbReference type="ARBA" id="ARBA00023163"/>
    </source>
</evidence>
<dbReference type="PANTHER" id="PTHR48111:SF73">
    <property type="entry name" value="ALKALINE PHOSPHATASE SYNTHESIS TRANSCRIPTIONAL REGULATORY PROTEIN PHOP"/>
    <property type="match status" value="1"/>
</dbReference>
<dbReference type="CDD" id="cd00383">
    <property type="entry name" value="trans_reg_C"/>
    <property type="match status" value="1"/>
</dbReference>
<dbReference type="SUPFAM" id="SSF46894">
    <property type="entry name" value="C-terminal effector domain of the bipartite response regulators"/>
    <property type="match status" value="1"/>
</dbReference>
<organism evidence="11 12">
    <name type="scientific">Virgibacillus tibetensis</name>
    <dbReference type="NCBI Taxonomy" id="3042313"/>
    <lineage>
        <taxon>Bacteria</taxon>
        <taxon>Bacillati</taxon>
        <taxon>Bacillota</taxon>
        <taxon>Bacilli</taxon>
        <taxon>Bacillales</taxon>
        <taxon>Bacillaceae</taxon>
        <taxon>Virgibacillus</taxon>
    </lineage>
</organism>
<evidence type="ECO:0000256" key="2">
    <source>
        <dbReference type="ARBA" id="ARBA00022553"/>
    </source>
</evidence>
<evidence type="ECO:0000313" key="11">
    <source>
        <dbReference type="EMBL" id="MEC5424555.1"/>
    </source>
</evidence>
<keyword evidence="12" id="KW-1185">Reference proteome</keyword>
<dbReference type="InterPro" id="IPR011006">
    <property type="entry name" value="CheY-like_superfamily"/>
</dbReference>
<dbReference type="SMART" id="SM00862">
    <property type="entry name" value="Trans_reg_C"/>
    <property type="match status" value="1"/>
</dbReference>
<evidence type="ECO:0000256" key="4">
    <source>
        <dbReference type="ARBA" id="ARBA00023015"/>
    </source>
</evidence>
<comment type="caution">
    <text evidence="11">The sequence shown here is derived from an EMBL/GenBank/DDBJ whole genome shotgun (WGS) entry which is preliminary data.</text>
</comment>
<dbReference type="Pfam" id="PF00486">
    <property type="entry name" value="Trans_reg_C"/>
    <property type="match status" value="1"/>
</dbReference>
<evidence type="ECO:0000256" key="5">
    <source>
        <dbReference type="ARBA" id="ARBA00023125"/>
    </source>
</evidence>